<dbReference type="EMBL" id="BARS01055020">
    <property type="protein sequence ID" value="GAG42479.1"/>
    <property type="molecule type" value="Genomic_DNA"/>
</dbReference>
<proteinExistence type="predicted"/>
<reference evidence="1" key="1">
    <citation type="journal article" date="2014" name="Front. Microbiol.">
        <title>High frequency of phylogenetically diverse reductive dehalogenase-homologous genes in deep subseafloor sedimentary metagenomes.</title>
        <authorList>
            <person name="Kawai M."/>
            <person name="Futagami T."/>
            <person name="Toyoda A."/>
            <person name="Takaki Y."/>
            <person name="Nishi S."/>
            <person name="Hori S."/>
            <person name="Arai W."/>
            <person name="Tsubouchi T."/>
            <person name="Morono Y."/>
            <person name="Uchiyama I."/>
            <person name="Ito T."/>
            <person name="Fujiyama A."/>
            <person name="Inagaki F."/>
            <person name="Takami H."/>
        </authorList>
    </citation>
    <scope>NUCLEOTIDE SEQUENCE</scope>
    <source>
        <strain evidence="1">Expedition CK06-06</strain>
    </source>
</reference>
<sequence>MTLKDDLLRAAGRVRRHRPETAQGVGRYLRAAALAAGGFPNRAGQADLYYTVFGLQALAAVEPAAFEPAAQADAARPVRAAPHEFEPAAPSRVREHAGTFDGQVDVARQTRAYLATFGTGEDLDFV</sequence>
<dbReference type="AlphaFoldDB" id="X0XH41"/>
<evidence type="ECO:0000313" key="1">
    <source>
        <dbReference type="EMBL" id="GAG42479.1"/>
    </source>
</evidence>
<feature type="non-terminal residue" evidence="1">
    <location>
        <position position="126"/>
    </location>
</feature>
<name>X0XH41_9ZZZZ</name>
<protein>
    <submittedName>
        <fullName evidence="1">Uncharacterized protein</fullName>
    </submittedName>
</protein>
<dbReference type="SUPFAM" id="SSF48239">
    <property type="entry name" value="Terpenoid cyclases/Protein prenyltransferases"/>
    <property type="match status" value="1"/>
</dbReference>
<accession>X0XH41</accession>
<dbReference type="InterPro" id="IPR008930">
    <property type="entry name" value="Terpenoid_cyclase/PrenylTrfase"/>
</dbReference>
<comment type="caution">
    <text evidence="1">The sequence shown here is derived from an EMBL/GenBank/DDBJ whole genome shotgun (WGS) entry which is preliminary data.</text>
</comment>
<gene>
    <name evidence="1" type="ORF">S01H1_81324</name>
</gene>
<organism evidence="1">
    <name type="scientific">marine sediment metagenome</name>
    <dbReference type="NCBI Taxonomy" id="412755"/>
    <lineage>
        <taxon>unclassified sequences</taxon>
        <taxon>metagenomes</taxon>
        <taxon>ecological metagenomes</taxon>
    </lineage>
</organism>